<reference evidence="2" key="1">
    <citation type="submission" date="2016-10" db="EMBL/GenBank/DDBJ databases">
        <authorList>
            <person name="Jeantristanb JTB J.-T."/>
            <person name="Ricardo R."/>
        </authorList>
    </citation>
    <scope>NUCLEOTIDE SEQUENCE [LARGE SCALE GENOMIC DNA]</scope>
</reference>
<dbReference type="EMBL" id="FMWP01000013">
    <property type="protein sequence ID" value="SCZ89542.1"/>
    <property type="molecule type" value="Genomic_DNA"/>
</dbReference>
<name>A0A2X0K8V7_9BASI</name>
<keyword evidence="2" id="KW-1185">Reference proteome</keyword>
<gene>
    <name evidence="1" type="ORF">BZ3500_MVSOF-1268-A1-R1_CHR1-1G01246</name>
</gene>
<evidence type="ECO:0000313" key="2">
    <source>
        <dbReference type="Proteomes" id="UP000249723"/>
    </source>
</evidence>
<accession>A0A2X0K8V7</accession>
<dbReference type="Proteomes" id="UP000249723">
    <property type="component" value="Unassembled WGS sequence"/>
</dbReference>
<organism evidence="1 2">
    <name type="scientific">Microbotryum saponariae</name>
    <dbReference type="NCBI Taxonomy" id="289078"/>
    <lineage>
        <taxon>Eukaryota</taxon>
        <taxon>Fungi</taxon>
        <taxon>Dikarya</taxon>
        <taxon>Basidiomycota</taxon>
        <taxon>Pucciniomycotina</taxon>
        <taxon>Microbotryomycetes</taxon>
        <taxon>Microbotryales</taxon>
        <taxon>Microbotryaceae</taxon>
        <taxon>Microbotryum</taxon>
    </lineage>
</organism>
<protein>
    <submittedName>
        <fullName evidence="1">BZ3500_MvSof-1268-A1-R1_Chr1-1g01246 protein</fullName>
    </submittedName>
</protein>
<evidence type="ECO:0000313" key="1">
    <source>
        <dbReference type="EMBL" id="SCZ89542.1"/>
    </source>
</evidence>
<sequence length="317" mass="35588">MQRSSQLAGPWRLKELFADGKRRCSIPHRPRRALTETTCDTWRVGELPLDQMPAYLLEVQKVVTAAVLSTIAIPDTMECDHPMALDFRSAAVLASEAYAALRPLVCADVESTRELRRYVGLRWHNPDPDVIATEQPPALVREGHVLHSFVGLEVDLKTGSLAIPLFVPRGIGHSYHAQTHLIQCVIRKAQRDLAQTNLERRASGLDPYPDINEIWLMNAHNKASRILHRDERLRGMVPLPITLYAGSQRLIETRLTRWLGLKSRASRALVSLPSSSIFHPRSCARTQPLESGSSPPYFSYLWSISKMGTRRAPLKGA</sequence>
<dbReference type="AlphaFoldDB" id="A0A2X0K8V7"/>
<proteinExistence type="predicted"/>